<evidence type="ECO:0000313" key="2">
    <source>
        <dbReference type="Proteomes" id="UP000054477"/>
    </source>
</evidence>
<evidence type="ECO:0000313" key="1">
    <source>
        <dbReference type="EMBL" id="KIK00344.1"/>
    </source>
</evidence>
<dbReference type="HOGENOM" id="CLU_1981941_0_0_1"/>
<dbReference type="EMBL" id="KN838628">
    <property type="protein sequence ID" value="KIK00344.1"/>
    <property type="molecule type" value="Genomic_DNA"/>
</dbReference>
<proteinExistence type="predicted"/>
<sequence length="126" mass="14311">MKVSVVFVFPPRNTFSTLRTSPFSCSVRPFIYPLIPLRQLRPRTLEHPPWWSSIVPPATVLPHHTSSGNLCTLLSPSIAFPQPIDRHPHPFRTLCRIRLDQPLPLPSFPLSMAPIRPSSARSLKRC</sequence>
<dbReference type="Proteomes" id="UP000054477">
    <property type="component" value="Unassembled WGS sequence"/>
</dbReference>
<dbReference type="AlphaFoldDB" id="A0A0C9XFE1"/>
<reference evidence="1 2" key="1">
    <citation type="submission" date="2014-04" db="EMBL/GenBank/DDBJ databases">
        <authorList>
            <consortium name="DOE Joint Genome Institute"/>
            <person name="Kuo A."/>
            <person name="Kohler A."/>
            <person name="Nagy L.G."/>
            <person name="Floudas D."/>
            <person name="Copeland A."/>
            <person name="Barry K.W."/>
            <person name="Cichocki N."/>
            <person name="Veneault-Fourrey C."/>
            <person name="LaButti K."/>
            <person name="Lindquist E.A."/>
            <person name="Lipzen A."/>
            <person name="Lundell T."/>
            <person name="Morin E."/>
            <person name="Murat C."/>
            <person name="Sun H."/>
            <person name="Tunlid A."/>
            <person name="Henrissat B."/>
            <person name="Grigoriev I.V."/>
            <person name="Hibbett D.S."/>
            <person name="Martin F."/>
            <person name="Nordberg H.P."/>
            <person name="Cantor M.N."/>
            <person name="Hua S.X."/>
        </authorList>
    </citation>
    <scope>NUCLEOTIDE SEQUENCE [LARGE SCALE GENOMIC DNA]</scope>
    <source>
        <strain evidence="1 2">LaAM-08-1</strain>
    </source>
</reference>
<keyword evidence="2" id="KW-1185">Reference proteome</keyword>
<protein>
    <submittedName>
        <fullName evidence="1">Uncharacterized protein</fullName>
    </submittedName>
</protein>
<name>A0A0C9XFE1_9AGAR</name>
<reference evidence="2" key="2">
    <citation type="submission" date="2015-01" db="EMBL/GenBank/DDBJ databases">
        <title>Evolutionary Origins and Diversification of the Mycorrhizal Mutualists.</title>
        <authorList>
            <consortium name="DOE Joint Genome Institute"/>
            <consortium name="Mycorrhizal Genomics Consortium"/>
            <person name="Kohler A."/>
            <person name="Kuo A."/>
            <person name="Nagy L.G."/>
            <person name="Floudas D."/>
            <person name="Copeland A."/>
            <person name="Barry K.W."/>
            <person name="Cichocki N."/>
            <person name="Veneault-Fourrey C."/>
            <person name="LaButti K."/>
            <person name="Lindquist E.A."/>
            <person name="Lipzen A."/>
            <person name="Lundell T."/>
            <person name="Morin E."/>
            <person name="Murat C."/>
            <person name="Riley R."/>
            <person name="Ohm R."/>
            <person name="Sun H."/>
            <person name="Tunlid A."/>
            <person name="Henrissat B."/>
            <person name="Grigoriev I.V."/>
            <person name="Hibbett D.S."/>
            <person name="Martin F."/>
        </authorList>
    </citation>
    <scope>NUCLEOTIDE SEQUENCE [LARGE SCALE GENOMIC DNA]</scope>
    <source>
        <strain evidence="2">LaAM-08-1</strain>
    </source>
</reference>
<organism evidence="1 2">
    <name type="scientific">Laccaria amethystina LaAM-08-1</name>
    <dbReference type="NCBI Taxonomy" id="1095629"/>
    <lineage>
        <taxon>Eukaryota</taxon>
        <taxon>Fungi</taxon>
        <taxon>Dikarya</taxon>
        <taxon>Basidiomycota</taxon>
        <taxon>Agaricomycotina</taxon>
        <taxon>Agaricomycetes</taxon>
        <taxon>Agaricomycetidae</taxon>
        <taxon>Agaricales</taxon>
        <taxon>Agaricineae</taxon>
        <taxon>Hydnangiaceae</taxon>
        <taxon>Laccaria</taxon>
    </lineage>
</organism>
<gene>
    <name evidence="1" type="ORF">K443DRAFT_612774</name>
</gene>
<accession>A0A0C9XFE1</accession>